<evidence type="ECO:0000256" key="1">
    <source>
        <dbReference type="SAM" id="MobiDB-lite"/>
    </source>
</evidence>
<sequence>MLVRVCPRRWQLGLYVCLPRHLDTGTPSCLYVCGRMESMEKKAKPVWFLRSSGAELELWLKKKMKSESDACHEPRRRPTLYPRRARRLR</sequence>
<reference evidence="2" key="1">
    <citation type="journal article" date="2009" name="Plant Mol. Biol.">
        <title>Insights into corn genes derived from large-scale cDNA sequencing.</title>
        <authorList>
            <person name="Alexandrov N.N."/>
            <person name="Brover V.V."/>
            <person name="Freidin S."/>
            <person name="Troukhan M.E."/>
            <person name="Tatarinova T.V."/>
            <person name="Zhang H."/>
            <person name="Swaller T.J."/>
            <person name="Lu Y.P."/>
            <person name="Bouck J."/>
            <person name="Flavell R.B."/>
            <person name="Feldmann K.A."/>
        </authorList>
    </citation>
    <scope>NUCLEOTIDE SEQUENCE</scope>
</reference>
<feature type="region of interest" description="Disordered" evidence="1">
    <location>
        <begin position="67"/>
        <end position="89"/>
    </location>
</feature>
<organism evidence="2">
    <name type="scientific">Zea mays</name>
    <name type="common">Maize</name>
    <dbReference type="NCBI Taxonomy" id="4577"/>
    <lineage>
        <taxon>Eukaryota</taxon>
        <taxon>Viridiplantae</taxon>
        <taxon>Streptophyta</taxon>
        <taxon>Embryophyta</taxon>
        <taxon>Tracheophyta</taxon>
        <taxon>Spermatophyta</taxon>
        <taxon>Magnoliopsida</taxon>
        <taxon>Liliopsida</taxon>
        <taxon>Poales</taxon>
        <taxon>Poaceae</taxon>
        <taxon>PACMAD clade</taxon>
        <taxon>Panicoideae</taxon>
        <taxon>Andropogonodae</taxon>
        <taxon>Andropogoneae</taxon>
        <taxon>Tripsacinae</taxon>
        <taxon>Zea</taxon>
    </lineage>
</organism>
<protein>
    <submittedName>
        <fullName evidence="2">Uncharacterized protein</fullName>
    </submittedName>
</protein>
<accession>B6U2V6</accession>
<name>B6U2V6_MAIZE</name>
<dbReference type="EMBL" id="EU971571">
    <property type="protein sequence ID" value="ACG43689.1"/>
    <property type="molecule type" value="mRNA"/>
</dbReference>
<evidence type="ECO:0000313" key="2">
    <source>
        <dbReference type="EMBL" id="ACG43689.1"/>
    </source>
</evidence>
<proteinExistence type="evidence at transcript level"/>
<dbReference type="AlphaFoldDB" id="B6U2V6"/>
<feature type="compositionally biased region" description="Basic residues" evidence="1">
    <location>
        <begin position="74"/>
        <end position="89"/>
    </location>
</feature>